<evidence type="ECO:0000313" key="1">
    <source>
        <dbReference type="EMBL" id="SDQ62506.1"/>
    </source>
</evidence>
<keyword evidence="2" id="KW-1185">Reference proteome</keyword>
<dbReference type="RefSeq" id="WP_074631846.1">
    <property type="nucleotide sequence ID" value="NZ_FNKY01000001.1"/>
</dbReference>
<accession>A0ABY0TCK6</accession>
<evidence type="ECO:0008006" key="3">
    <source>
        <dbReference type="Google" id="ProtNLM"/>
    </source>
</evidence>
<proteinExistence type="predicted"/>
<sequence length="106" mass="10779">MASALLHVGATVQCSHGGTATATLPNSRVLVGNQPTVTMSAPYTVAGCSHTIGTSPSPCVTAQWTLAAQRVTSNGLALVLMDSQATCTPNGTPLMQVQAQRRVTAS</sequence>
<dbReference type="Proteomes" id="UP000183471">
    <property type="component" value="Unassembled WGS sequence"/>
</dbReference>
<evidence type="ECO:0000313" key="2">
    <source>
        <dbReference type="Proteomes" id="UP000183471"/>
    </source>
</evidence>
<protein>
    <recommendedName>
        <fullName evidence="3">DUF4280 domain-containing protein</fullName>
    </recommendedName>
</protein>
<comment type="caution">
    <text evidence="1">The sequence shown here is derived from an EMBL/GenBank/DDBJ whole genome shotgun (WGS) entry which is preliminary data.</text>
</comment>
<dbReference type="EMBL" id="FNKY01000001">
    <property type="protein sequence ID" value="SDQ62506.1"/>
    <property type="molecule type" value="Genomic_DNA"/>
</dbReference>
<reference evidence="1 2" key="1">
    <citation type="submission" date="2016-10" db="EMBL/GenBank/DDBJ databases">
        <authorList>
            <person name="Varghese N."/>
            <person name="Submissions S."/>
        </authorList>
    </citation>
    <scope>NUCLEOTIDE SEQUENCE [LARGE SCALE GENOMIC DNA]</scope>
    <source>
        <strain evidence="1 2">Nl1</strain>
    </source>
</reference>
<organism evidence="1 2">
    <name type="scientific">Nitrosospira multiformis</name>
    <dbReference type="NCBI Taxonomy" id="1231"/>
    <lineage>
        <taxon>Bacteria</taxon>
        <taxon>Pseudomonadati</taxon>
        <taxon>Pseudomonadota</taxon>
        <taxon>Betaproteobacteria</taxon>
        <taxon>Nitrosomonadales</taxon>
        <taxon>Nitrosomonadaceae</taxon>
        <taxon>Nitrosospira</taxon>
    </lineage>
</organism>
<gene>
    <name evidence="1" type="ORF">SAMN05216402_1598</name>
</gene>
<name>A0ABY0TCK6_9PROT</name>